<dbReference type="Pfam" id="PF01738">
    <property type="entry name" value="DLH"/>
    <property type="match status" value="1"/>
</dbReference>
<accession>A0ABW9STH2</accession>
<dbReference type="InterPro" id="IPR051049">
    <property type="entry name" value="Dienelactone_hydrolase-like"/>
</dbReference>
<dbReference type="PANTHER" id="PTHR46623:SF6">
    <property type="entry name" value="ALPHA_BETA-HYDROLASES SUPERFAMILY PROTEIN"/>
    <property type="match status" value="1"/>
</dbReference>
<dbReference type="RefSeq" id="WP_155436265.1">
    <property type="nucleotide sequence ID" value="NZ_JBHLXK010000002.1"/>
</dbReference>
<keyword evidence="2" id="KW-0378">Hydrolase</keyword>
<dbReference type="InterPro" id="IPR029058">
    <property type="entry name" value="AB_hydrolase_fold"/>
</dbReference>
<name>A0ABW9STH2_9BURK</name>
<dbReference type="Proteomes" id="UP000735592">
    <property type="component" value="Unassembled WGS sequence"/>
</dbReference>
<keyword evidence="3" id="KW-1185">Reference proteome</keyword>
<evidence type="ECO:0000259" key="1">
    <source>
        <dbReference type="Pfam" id="PF01738"/>
    </source>
</evidence>
<dbReference type="SUPFAM" id="SSF53474">
    <property type="entry name" value="alpha/beta-Hydrolases"/>
    <property type="match status" value="1"/>
</dbReference>
<dbReference type="PANTHER" id="PTHR46623">
    <property type="entry name" value="CARBOXYMETHYLENEBUTENOLIDASE-RELATED"/>
    <property type="match status" value="1"/>
</dbReference>
<dbReference type="InterPro" id="IPR002925">
    <property type="entry name" value="Dienelactn_hydro"/>
</dbReference>
<evidence type="ECO:0000313" key="2">
    <source>
        <dbReference type="EMBL" id="MTW34925.1"/>
    </source>
</evidence>
<gene>
    <name evidence="2" type="ORF">GM655_19165</name>
</gene>
<feature type="domain" description="Dienelactone hydrolase" evidence="1">
    <location>
        <begin position="17"/>
        <end position="229"/>
    </location>
</feature>
<protein>
    <submittedName>
        <fullName evidence="2">Dienelactone hydrolase family protein</fullName>
    </submittedName>
</protein>
<sequence>METNSKWINIASANGSFGAYLSLPRGGTGPGIVLLQEIFGVNQHIRNVADQYAADGYVVLVPDLFWRQGERIELGYEGADWQRAVELMNATDFALAQADVAASVEVLRAMAGVDRIASLGFCFGGKLSYHTAANGVVDAAVCYYGGGIQLGLARASEIKVPVLMHFGALDSHIPLSAVQSIAEQFDDNEQVEIHVYPDAEHGFNCNHRSSYHQRSAALARGHTLQFLAEQL</sequence>
<evidence type="ECO:0000313" key="3">
    <source>
        <dbReference type="Proteomes" id="UP000735592"/>
    </source>
</evidence>
<dbReference type="GO" id="GO:0016787">
    <property type="term" value="F:hydrolase activity"/>
    <property type="evidence" value="ECO:0007669"/>
    <property type="project" value="UniProtKB-KW"/>
</dbReference>
<reference evidence="2 3" key="1">
    <citation type="submission" date="2019-11" db="EMBL/GenBank/DDBJ databases">
        <title>Type strains purchased from KCTC, JCM and DSMZ.</title>
        <authorList>
            <person name="Lu H."/>
        </authorList>
    </citation>
    <scope>NUCLEOTIDE SEQUENCE [LARGE SCALE GENOMIC DNA]</scope>
    <source>
        <strain evidence="2 3">DSM 103461</strain>
    </source>
</reference>
<comment type="caution">
    <text evidence="2">The sequence shown here is derived from an EMBL/GenBank/DDBJ whole genome shotgun (WGS) entry which is preliminary data.</text>
</comment>
<dbReference type="Gene3D" id="3.40.50.1820">
    <property type="entry name" value="alpha/beta hydrolase"/>
    <property type="match status" value="1"/>
</dbReference>
<proteinExistence type="predicted"/>
<organism evidence="2 3">
    <name type="scientific">Pseudoduganella danionis</name>
    <dbReference type="NCBI Taxonomy" id="1890295"/>
    <lineage>
        <taxon>Bacteria</taxon>
        <taxon>Pseudomonadati</taxon>
        <taxon>Pseudomonadota</taxon>
        <taxon>Betaproteobacteria</taxon>
        <taxon>Burkholderiales</taxon>
        <taxon>Oxalobacteraceae</taxon>
        <taxon>Telluria group</taxon>
        <taxon>Pseudoduganella</taxon>
    </lineage>
</organism>
<dbReference type="EMBL" id="WNKW01000006">
    <property type="protein sequence ID" value="MTW34925.1"/>
    <property type="molecule type" value="Genomic_DNA"/>
</dbReference>